<dbReference type="OrthoDB" id="6287725at2759"/>
<reference evidence="4" key="1">
    <citation type="submission" date="2016-06" db="UniProtKB">
        <authorList>
            <consortium name="WormBaseParasite"/>
        </authorList>
    </citation>
    <scope>IDENTIFICATION</scope>
</reference>
<dbReference type="GO" id="GO:0005938">
    <property type="term" value="C:cell cortex"/>
    <property type="evidence" value="ECO:0007669"/>
    <property type="project" value="TreeGrafter"/>
</dbReference>
<evidence type="ECO:0000313" key="3">
    <source>
        <dbReference type="Proteomes" id="UP000271098"/>
    </source>
</evidence>
<evidence type="ECO:0000313" key="2">
    <source>
        <dbReference type="EMBL" id="VDN39293.1"/>
    </source>
</evidence>
<dbReference type="Pfam" id="PF14222">
    <property type="entry name" value="MOR2-PAG1_N"/>
    <property type="match status" value="1"/>
</dbReference>
<organism evidence="4">
    <name type="scientific">Gongylonema pulchrum</name>
    <dbReference type="NCBI Taxonomy" id="637853"/>
    <lineage>
        <taxon>Eukaryota</taxon>
        <taxon>Metazoa</taxon>
        <taxon>Ecdysozoa</taxon>
        <taxon>Nematoda</taxon>
        <taxon>Chromadorea</taxon>
        <taxon>Rhabditida</taxon>
        <taxon>Spirurina</taxon>
        <taxon>Spiruromorpha</taxon>
        <taxon>Spiruroidea</taxon>
        <taxon>Gongylonematidae</taxon>
        <taxon>Gongylonema</taxon>
    </lineage>
</organism>
<dbReference type="PANTHER" id="PTHR12295:SF30">
    <property type="entry name" value="PROTEIN FURRY"/>
    <property type="match status" value="1"/>
</dbReference>
<dbReference type="AlphaFoldDB" id="A0A183EM00"/>
<sequence>MTGIDFNAPPGHFALKSVLQELFTVFDRRIHNLKDIDEKNFGKTFPVGEDSYLENLLRTLSSLCEHCLPSVLATLIHWYKKQLKLIEESGEGMDDKRLVLNYIFCTALNEVLPQLHFFPTVCDDSVSYLVTLAFKEVAYTDHSSYGSKYNSYLMVTERFTEVLGVLSHTHGAVIQRAFMNALNELRKENPITPYTMNCIIALLMAMKFYRIKVGIFYYK</sequence>
<name>A0A183EM00_9BILA</name>
<keyword evidence="3" id="KW-1185">Reference proteome</keyword>
<feature type="domain" description="Cell morphogenesis protein N-terminal" evidence="1">
    <location>
        <begin position="96"/>
        <end position="213"/>
    </location>
</feature>
<dbReference type="InterPro" id="IPR039867">
    <property type="entry name" value="Furry/Tao3/Mor2"/>
</dbReference>
<accession>A0A183EM00</accession>
<reference evidence="2 3" key="2">
    <citation type="submission" date="2018-11" db="EMBL/GenBank/DDBJ databases">
        <authorList>
            <consortium name="Pathogen Informatics"/>
        </authorList>
    </citation>
    <scope>NUCLEOTIDE SEQUENCE [LARGE SCALE GENOMIC DNA]</scope>
</reference>
<evidence type="ECO:0000313" key="4">
    <source>
        <dbReference type="WBParaSite" id="GPUH_0002201801-mRNA-1"/>
    </source>
</evidence>
<dbReference type="WBParaSite" id="GPUH_0002201801-mRNA-1">
    <property type="protein sequence ID" value="GPUH_0002201801-mRNA-1"/>
    <property type="gene ID" value="GPUH_0002201801"/>
</dbReference>
<evidence type="ECO:0000259" key="1">
    <source>
        <dbReference type="Pfam" id="PF14222"/>
    </source>
</evidence>
<dbReference type="Proteomes" id="UP000271098">
    <property type="component" value="Unassembled WGS sequence"/>
</dbReference>
<gene>
    <name evidence="2" type="ORF">GPUH_LOCUS21991</name>
</gene>
<proteinExistence type="predicted"/>
<dbReference type="EMBL" id="UYRT01093978">
    <property type="protein sequence ID" value="VDN39293.1"/>
    <property type="molecule type" value="Genomic_DNA"/>
</dbReference>
<dbReference type="GO" id="GO:0000902">
    <property type="term" value="P:cell morphogenesis"/>
    <property type="evidence" value="ECO:0007669"/>
    <property type="project" value="InterPro"/>
</dbReference>
<dbReference type="InterPro" id="IPR025614">
    <property type="entry name" value="Cell_morpho_N"/>
</dbReference>
<protein>
    <submittedName>
        <fullName evidence="4">MOR2-PAG1_N domain-containing protein</fullName>
    </submittedName>
</protein>
<dbReference type="GO" id="GO:0030427">
    <property type="term" value="C:site of polarized growth"/>
    <property type="evidence" value="ECO:0007669"/>
    <property type="project" value="TreeGrafter"/>
</dbReference>
<dbReference type="PANTHER" id="PTHR12295">
    <property type="entry name" value="FURRY-RELATED"/>
    <property type="match status" value="1"/>
</dbReference>
<dbReference type="GO" id="GO:0031175">
    <property type="term" value="P:neuron projection development"/>
    <property type="evidence" value="ECO:0007669"/>
    <property type="project" value="TreeGrafter"/>
</dbReference>